<dbReference type="Pfam" id="PF02055">
    <property type="entry name" value="Glyco_hydro_30"/>
    <property type="match status" value="1"/>
</dbReference>
<dbReference type="InterPro" id="IPR033452">
    <property type="entry name" value="GH30_C"/>
</dbReference>
<feature type="domain" description="SLH" evidence="8">
    <location>
        <begin position="1918"/>
        <end position="1981"/>
    </location>
</feature>
<evidence type="ECO:0000256" key="4">
    <source>
        <dbReference type="RuleBase" id="RU361188"/>
    </source>
</evidence>
<dbReference type="Pfam" id="PF17189">
    <property type="entry name" value="Glyco_hydro_30C"/>
    <property type="match status" value="1"/>
</dbReference>
<comment type="caution">
    <text evidence="9">The sequence shown here is derived from an EMBL/GenBank/DDBJ whole genome shotgun (WGS) entry which is preliminary data.</text>
</comment>
<name>A0A9X2SBL7_9BACL</name>
<feature type="domain" description="Fibronectin type-III" evidence="6">
    <location>
        <begin position="1360"/>
        <end position="1446"/>
    </location>
</feature>
<feature type="domain" description="Fibronectin type-III" evidence="6">
    <location>
        <begin position="784"/>
        <end position="886"/>
    </location>
</feature>
<protein>
    <submittedName>
        <fullName evidence="9">S-layer homology domain-containing protein</fullName>
    </submittedName>
</protein>
<proteinExistence type="inferred from homology"/>
<dbReference type="Gene3D" id="3.20.20.80">
    <property type="entry name" value="Glycosidases"/>
    <property type="match status" value="1"/>
</dbReference>
<feature type="domain" description="CBM6" evidence="7">
    <location>
        <begin position="501"/>
        <end position="618"/>
    </location>
</feature>
<dbReference type="Gene3D" id="2.60.40.1180">
    <property type="entry name" value="Golgi alpha-mannosidase II"/>
    <property type="match status" value="1"/>
</dbReference>
<organism evidence="9 10">
    <name type="scientific">Paenibacillus soyae</name>
    <dbReference type="NCBI Taxonomy" id="2969249"/>
    <lineage>
        <taxon>Bacteria</taxon>
        <taxon>Bacillati</taxon>
        <taxon>Bacillota</taxon>
        <taxon>Bacilli</taxon>
        <taxon>Bacillales</taxon>
        <taxon>Paenibacillaceae</taxon>
        <taxon>Paenibacillus</taxon>
    </lineage>
</organism>
<keyword evidence="4" id="KW-0326">Glycosidase</keyword>
<dbReference type="PANTHER" id="PTHR11069:SF23">
    <property type="entry name" value="LYSOSOMAL ACID GLUCOSYLCERAMIDASE"/>
    <property type="match status" value="1"/>
</dbReference>
<dbReference type="Gene3D" id="2.60.40.10">
    <property type="entry name" value="Immunoglobulins"/>
    <property type="match status" value="4"/>
</dbReference>
<dbReference type="InterPro" id="IPR033453">
    <property type="entry name" value="Glyco_hydro_30_TIM-barrel"/>
</dbReference>
<dbReference type="InterPro" id="IPR008979">
    <property type="entry name" value="Galactose-bd-like_sf"/>
</dbReference>
<dbReference type="InterPro" id="IPR003961">
    <property type="entry name" value="FN3_dom"/>
</dbReference>
<evidence type="ECO:0000313" key="10">
    <source>
        <dbReference type="Proteomes" id="UP001141950"/>
    </source>
</evidence>
<dbReference type="Gene3D" id="2.60.120.260">
    <property type="entry name" value="Galactose-binding domain-like"/>
    <property type="match status" value="5"/>
</dbReference>
<dbReference type="SUPFAM" id="SSF49265">
    <property type="entry name" value="Fibronectin type III"/>
    <property type="match status" value="3"/>
</dbReference>
<dbReference type="InterPro" id="IPR036116">
    <property type="entry name" value="FN3_sf"/>
</dbReference>
<dbReference type="PANTHER" id="PTHR11069">
    <property type="entry name" value="GLUCOSYLCERAMIDASE"/>
    <property type="match status" value="1"/>
</dbReference>
<dbReference type="Proteomes" id="UP001141950">
    <property type="component" value="Unassembled WGS sequence"/>
</dbReference>
<comment type="similarity">
    <text evidence="1 4">Belongs to the glycosyl hydrolase 30 family.</text>
</comment>
<feature type="signal peptide" evidence="5">
    <location>
        <begin position="1"/>
        <end position="33"/>
    </location>
</feature>
<dbReference type="SUPFAM" id="SSF51011">
    <property type="entry name" value="Glycosyl hydrolase domain"/>
    <property type="match status" value="1"/>
</dbReference>
<dbReference type="InterPro" id="IPR001119">
    <property type="entry name" value="SLH_dom"/>
</dbReference>
<dbReference type="InterPro" id="IPR013783">
    <property type="entry name" value="Ig-like_fold"/>
</dbReference>
<dbReference type="CDD" id="cd00063">
    <property type="entry name" value="FN3"/>
    <property type="match status" value="3"/>
</dbReference>
<evidence type="ECO:0000259" key="8">
    <source>
        <dbReference type="PROSITE" id="PS51272"/>
    </source>
</evidence>
<dbReference type="RefSeq" id="WP_257448611.1">
    <property type="nucleotide sequence ID" value="NZ_JANIPJ010000013.1"/>
</dbReference>
<feature type="chain" id="PRO_5040831606" evidence="5">
    <location>
        <begin position="34"/>
        <end position="1982"/>
    </location>
</feature>
<dbReference type="SMART" id="SM00060">
    <property type="entry name" value="FN3"/>
    <property type="match status" value="4"/>
</dbReference>
<dbReference type="GO" id="GO:0030246">
    <property type="term" value="F:carbohydrate binding"/>
    <property type="evidence" value="ECO:0007669"/>
    <property type="project" value="InterPro"/>
</dbReference>
<feature type="domain" description="SLH" evidence="8">
    <location>
        <begin position="1792"/>
        <end position="1855"/>
    </location>
</feature>
<dbReference type="PROSITE" id="PS51272">
    <property type="entry name" value="SLH"/>
    <property type="match status" value="3"/>
</dbReference>
<evidence type="ECO:0000259" key="6">
    <source>
        <dbReference type="PROSITE" id="PS50853"/>
    </source>
</evidence>
<evidence type="ECO:0000256" key="3">
    <source>
        <dbReference type="ARBA" id="ARBA00022801"/>
    </source>
</evidence>
<dbReference type="GO" id="GO:0006680">
    <property type="term" value="P:glucosylceramide catabolic process"/>
    <property type="evidence" value="ECO:0007669"/>
    <property type="project" value="TreeGrafter"/>
</dbReference>
<accession>A0A9X2SBL7</accession>
<dbReference type="InterPro" id="IPR006584">
    <property type="entry name" value="Cellulose-bd_IV"/>
</dbReference>
<dbReference type="InterPro" id="IPR001139">
    <property type="entry name" value="Glyco_hydro_30"/>
</dbReference>
<dbReference type="InterPro" id="IPR017853">
    <property type="entry name" value="GH"/>
</dbReference>
<keyword evidence="3 4" id="KW-0378">Hydrolase</keyword>
<dbReference type="SMART" id="SM00606">
    <property type="entry name" value="CBD_IV"/>
    <property type="match status" value="1"/>
</dbReference>
<keyword evidence="2 5" id="KW-0732">Signal</keyword>
<dbReference type="EMBL" id="JANIPJ010000013">
    <property type="protein sequence ID" value="MCR2805778.1"/>
    <property type="molecule type" value="Genomic_DNA"/>
</dbReference>
<keyword evidence="10" id="KW-1185">Reference proteome</keyword>
<dbReference type="InterPro" id="IPR005084">
    <property type="entry name" value="CBM6"/>
</dbReference>
<dbReference type="InterPro" id="IPR013780">
    <property type="entry name" value="Glyco_hydro_b"/>
</dbReference>
<evidence type="ECO:0000256" key="5">
    <source>
        <dbReference type="SAM" id="SignalP"/>
    </source>
</evidence>
<dbReference type="SUPFAM" id="SSF49785">
    <property type="entry name" value="Galactose-binding domain-like"/>
    <property type="match status" value="3"/>
</dbReference>
<feature type="domain" description="SLH" evidence="8">
    <location>
        <begin position="1856"/>
        <end position="1914"/>
    </location>
</feature>
<dbReference type="PROSITE" id="PS50853">
    <property type="entry name" value="FN3"/>
    <property type="match status" value="3"/>
</dbReference>
<dbReference type="Pfam" id="PF00041">
    <property type="entry name" value="fn3"/>
    <property type="match status" value="1"/>
</dbReference>
<evidence type="ECO:0000256" key="1">
    <source>
        <dbReference type="ARBA" id="ARBA00005382"/>
    </source>
</evidence>
<dbReference type="CDD" id="cd04084">
    <property type="entry name" value="CBM6_xylanase-like"/>
    <property type="match status" value="1"/>
</dbReference>
<evidence type="ECO:0000256" key="2">
    <source>
        <dbReference type="ARBA" id="ARBA00022729"/>
    </source>
</evidence>
<feature type="domain" description="Fibronectin type-III" evidence="6">
    <location>
        <begin position="887"/>
        <end position="977"/>
    </location>
</feature>
<dbReference type="Pfam" id="PF00395">
    <property type="entry name" value="SLH"/>
    <property type="match status" value="3"/>
</dbReference>
<sequence>MRRGFWRKFAVGVISASLVLSSYSQLATPSAFAAGEAVEVWLTTGDKQYLLSKQENIMFGADDISTLPEMAISVDERETFQTIEGFGASMTDSSAWLIDNKLTAPQRNELMSRLFSREDGIGISYIRVPMGSSDFALGNYTYNDMPQGETDPSLNSFSIAHDKDYIIPLLQQAKLLNPDLKLMGTPWSAPAWMKTNGSLMQGKLKPEYYGVYAEYFRKFIEAYEAEGLPIHAITLQNEPHFEPSGYPGMRMEPSEQIALAKELGPLLAEEELNTKIVVWDHNWDEPQYPIQVLNDEEARTYIAGSAFHGYAGSVDAQQQVHDAHPDKEIYFTESSGGEFAPNFGDNLKWDVQNLIIGATRYWAKTSLKWNLALDQNHGPQNGGCHDCRGFVTINVDDIAPENTEVTFNEEYYAFGHASKFVVPGAVRIDSNTLGAGSIENVAFKNPDGSKVVVALNSGADAETFKLRWGSQSFSYTLPAGAVATFKWSGEQTGDSVISPFSRIEAETADAHSGVIENTDDGSGKHVKLDGADQHATFRSVGMNAGVRSALLRVATEGNATIELREGSSAGTLLGEVEVNTGGYAQWKTQMIEVNVDNSVLDIVVLVNGKAKLNWLTFSKEDLKSQLNYAASFGGFESGNAGGWLESKPEGQASAQQVDGDGAHTGDYKLTHFAGSAYEQYTYRTIHVPNGTYSASVWVRKGEGNTVTLEARNGSDAPLIAATGAVSSGWTQLVIPSIKITSGQLEIGVRSVSPAGQWAAIDDFVVSGVTKLAPAAELGTDAPDTPASVAAVVREDLPGAVEISWSGVEGASGYALYRSLSGDDSVTNAVYGSFAEFMLVPAGTTSFVDTGLQAGQAYAYRVTAFHATGESAASEEAAAMPSTTDTDAPAKPAGLTAVEGPEQATLHWSPSLDADFKAYNVYQNGARIASIGLATETTFTAGSLYAGMTYTFEVSAVDRSGNESARSDMATVVPTAPSVTIEAPNLGFEDGLSGWNEWHPDGQESAQLADETQARSGEASLKHGATGAYKQTTYREIVVPNGEYRVTVWAKAGGADAFRMELKKFDGTSSLTADMSGADGSEWTPYRIDHVLVKDGKLELGFYSEAGENGGWAHVDDIEIMSYAPKAPGTLRAEIGTDKAYLWWNRSGEKDFKTYKVYKDGQLIATQGENFLQVTGLATGTAYQFQVSAVDTANNESPASVLTVVPKPSLSLTNLGFEAGALSPWQGWHPSDQADANKVDTDGPRTGAHKLTHWLGTDYEQSTYRTITVPNSTYQVSAWVRTGGGQNALRMEVKNYGGEQINVDMRSASSGTWTLFASPPIAVTNGQLEISFYSNAKAGNWTAIDDVQVTDLIGVPAEAAPPAAPVGLKGEIHPDHVRLVWERNGESDIAGYRVYQDGELIAEPTEPAYVAENVDADQTYRYTVTAVNAEELESEASAEFTATTREPAFVEGFESGQTEPWGVWNTGGTIAVNEGGAHGGAYKLNYWHGEPYEATTYRTIEVPNGTYRVSIWTQAGDNKEKLQLEVKKYDAENENASTIVNMMAAHYSGYRLFVSEPIPVTSGKLEIGINAKMTASEWANFDDLRIVKVDPIPDEPTDPVIVPPVPPVSSGGNDKIKIDENGAAVVKAEAGAEEVRIPAAKLDMSKLETLRVEQGSLGVDIPAAVVKALLQIAEDEGLSGAEIRLTARPVTKKETDGLLADYQHPNGSSLRPAGDVYDCELAIVDRDGEGFALTAFDSPITIRLQADPSANEELLGIYYLAEDGSLEYVGGSYADGYMQAYVSHFSRYAVLEYDRSFADVTAEHWAYGAIKRMAAKHIAQGVGEDRFAPEREVTRAELAALLSRSLGLTAEAKAPFQDVDGEAWYAADVSAAYEAGIIQGKTDELFLPDQAISREEMAIMLMRSYEYLTGEVAAADGASSRFADLEDISAWALEQALAAEQLGLVQGDERQRFAPQEELTRAEAIQAIANLLDSKLNSSPSRS</sequence>
<dbReference type="SUPFAM" id="SSF51445">
    <property type="entry name" value="(Trans)glycosidases"/>
    <property type="match status" value="1"/>
</dbReference>
<dbReference type="PRINTS" id="PR00843">
    <property type="entry name" value="GLHYDRLASE30"/>
</dbReference>
<dbReference type="GO" id="GO:0004348">
    <property type="term" value="F:glucosylceramidase activity"/>
    <property type="evidence" value="ECO:0007669"/>
    <property type="project" value="InterPro"/>
</dbReference>
<dbReference type="Pfam" id="PF03422">
    <property type="entry name" value="CBM_6"/>
    <property type="match status" value="1"/>
</dbReference>
<reference evidence="9" key="1">
    <citation type="submission" date="2022-08" db="EMBL/GenBank/DDBJ databases">
        <title>The genomic sequence of strain Paenibacillus sp. SCIV0701.</title>
        <authorList>
            <person name="Zhao H."/>
        </authorList>
    </citation>
    <scope>NUCLEOTIDE SEQUENCE</scope>
    <source>
        <strain evidence="9">SCIV0701</strain>
    </source>
</reference>
<gene>
    <name evidence="9" type="ORF">NQZ67_18000</name>
</gene>
<evidence type="ECO:0000313" key="9">
    <source>
        <dbReference type="EMBL" id="MCR2805778.1"/>
    </source>
</evidence>
<evidence type="ECO:0000259" key="7">
    <source>
        <dbReference type="PROSITE" id="PS51175"/>
    </source>
</evidence>
<dbReference type="PROSITE" id="PS51175">
    <property type="entry name" value="CBM6"/>
    <property type="match status" value="1"/>
</dbReference>
<dbReference type="GO" id="GO:0016020">
    <property type="term" value="C:membrane"/>
    <property type="evidence" value="ECO:0007669"/>
    <property type="project" value="GOC"/>
</dbReference>